<reference evidence="1" key="1">
    <citation type="submission" date="2023-08" db="EMBL/GenBank/DDBJ databases">
        <title>A de novo genome assembly of Solanum verrucosum Schlechtendal, a Mexican diploid species geographically isolated from the other diploid A-genome species in potato relatives.</title>
        <authorList>
            <person name="Hosaka K."/>
        </authorList>
    </citation>
    <scope>NUCLEOTIDE SEQUENCE</scope>
    <source>
        <tissue evidence="1">Young leaves</tissue>
    </source>
</reference>
<dbReference type="PANTHER" id="PTHR24559:SF444">
    <property type="entry name" value="REVERSE TRANSCRIPTASE DOMAIN-CONTAINING PROTEIN"/>
    <property type="match status" value="1"/>
</dbReference>
<sequence length="218" mass="25975">MLLGMPFLEKLYPHIITKTHWWFTTPCKQKIGAKRVNNKKRKTTEWIKGSEKITQKLENIKEEDPKIELIIFSIDKVKIIQDKLELLYSEDPLQGWEKHKTKVKIELIDNNSIITQKPLKYNFNDLTGFKIHIDELLEKGYIQESNRKHTSPSFIINKHSEQKRGKSRMVIDYRNLNAKTKTYNYLIPNKILKIRQIQGYNYFSKFDCKSGFYHTNLL</sequence>
<name>A0AAF0UG51_SOLVR</name>
<proteinExistence type="predicted"/>
<accession>A0AAF0UG51</accession>
<organism evidence="1 2">
    <name type="scientific">Solanum verrucosum</name>
    <dbReference type="NCBI Taxonomy" id="315347"/>
    <lineage>
        <taxon>Eukaryota</taxon>
        <taxon>Viridiplantae</taxon>
        <taxon>Streptophyta</taxon>
        <taxon>Embryophyta</taxon>
        <taxon>Tracheophyta</taxon>
        <taxon>Spermatophyta</taxon>
        <taxon>Magnoliopsida</taxon>
        <taxon>eudicotyledons</taxon>
        <taxon>Gunneridae</taxon>
        <taxon>Pentapetalae</taxon>
        <taxon>asterids</taxon>
        <taxon>lamiids</taxon>
        <taxon>Solanales</taxon>
        <taxon>Solanaceae</taxon>
        <taxon>Solanoideae</taxon>
        <taxon>Solaneae</taxon>
        <taxon>Solanum</taxon>
    </lineage>
</organism>
<dbReference type="EMBL" id="CP133620">
    <property type="protein sequence ID" value="WMV45234.1"/>
    <property type="molecule type" value="Genomic_DNA"/>
</dbReference>
<evidence type="ECO:0000313" key="2">
    <source>
        <dbReference type="Proteomes" id="UP001234989"/>
    </source>
</evidence>
<evidence type="ECO:0008006" key="3">
    <source>
        <dbReference type="Google" id="ProtNLM"/>
    </source>
</evidence>
<dbReference type="InterPro" id="IPR043502">
    <property type="entry name" value="DNA/RNA_pol_sf"/>
</dbReference>
<dbReference type="InterPro" id="IPR053134">
    <property type="entry name" value="RNA-dir_DNA_polymerase"/>
</dbReference>
<dbReference type="PANTHER" id="PTHR24559">
    <property type="entry name" value="TRANSPOSON TY3-I GAG-POL POLYPROTEIN"/>
    <property type="match status" value="1"/>
</dbReference>
<dbReference type="SUPFAM" id="SSF56672">
    <property type="entry name" value="DNA/RNA polymerases"/>
    <property type="match status" value="1"/>
</dbReference>
<evidence type="ECO:0000313" key="1">
    <source>
        <dbReference type="EMBL" id="WMV45234.1"/>
    </source>
</evidence>
<dbReference type="Gene3D" id="3.30.70.270">
    <property type="match status" value="1"/>
</dbReference>
<dbReference type="InterPro" id="IPR043128">
    <property type="entry name" value="Rev_trsase/Diguanyl_cyclase"/>
</dbReference>
<dbReference type="Gene3D" id="3.10.10.10">
    <property type="entry name" value="HIV Type 1 Reverse Transcriptase, subunit A, domain 1"/>
    <property type="match status" value="1"/>
</dbReference>
<dbReference type="AlphaFoldDB" id="A0AAF0UG51"/>
<keyword evidence="2" id="KW-1185">Reference proteome</keyword>
<gene>
    <name evidence="1" type="ORF">MTR67_038619</name>
</gene>
<dbReference type="Proteomes" id="UP001234989">
    <property type="component" value="Chromosome 9"/>
</dbReference>
<protein>
    <recommendedName>
        <fullName evidence="3">Polyprotein</fullName>
    </recommendedName>
</protein>